<gene>
    <name evidence="2" type="ORF">L207DRAFT_597355</name>
</gene>
<feature type="region of interest" description="Disordered" evidence="1">
    <location>
        <begin position="1"/>
        <end position="153"/>
    </location>
</feature>
<feature type="compositionally biased region" description="Basic and acidic residues" evidence="1">
    <location>
        <begin position="46"/>
        <end position="62"/>
    </location>
</feature>
<evidence type="ECO:0000256" key="1">
    <source>
        <dbReference type="SAM" id="MobiDB-lite"/>
    </source>
</evidence>
<proteinExistence type="predicted"/>
<evidence type="ECO:0000313" key="2">
    <source>
        <dbReference type="EMBL" id="PMD38731.1"/>
    </source>
</evidence>
<organism evidence="2 3">
    <name type="scientific">Hyaloscypha variabilis (strain UAMH 11265 / GT02V1 / F)</name>
    <name type="common">Meliniomyces variabilis</name>
    <dbReference type="NCBI Taxonomy" id="1149755"/>
    <lineage>
        <taxon>Eukaryota</taxon>
        <taxon>Fungi</taxon>
        <taxon>Dikarya</taxon>
        <taxon>Ascomycota</taxon>
        <taxon>Pezizomycotina</taxon>
        <taxon>Leotiomycetes</taxon>
        <taxon>Helotiales</taxon>
        <taxon>Hyaloscyphaceae</taxon>
        <taxon>Hyaloscypha</taxon>
        <taxon>Hyaloscypha variabilis</taxon>
    </lineage>
</organism>
<feature type="compositionally biased region" description="Gly residues" evidence="1">
    <location>
        <begin position="68"/>
        <end position="104"/>
    </location>
</feature>
<dbReference type="AlphaFoldDB" id="A0A2J6RJR1"/>
<accession>A0A2J6RJR1</accession>
<feature type="compositionally biased region" description="Acidic residues" evidence="1">
    <location>
        <begin position="105"/>
        <end position="136"/>
    </location>
</feature>
<reference evidence="2 3" key="1">
    <citation type="submission" date="2016-04" db="EMBL/GenBank/DDBJ databases">
        <title>A degradative enzymes factory behind the ericoid mycorrhizal symbiosis.</title>
        <authorList>
            <consortium name="DOE Joint Genome Institute"/>
            <person name="Martino E."/>
            <person name="Morin E."/>
            <person name="Grelet G."/>
            <person name="Kuo A."/>
            <person name="Kohler A."/>
            <person name="Daghino S."/>
            <person name="Barry K."/>
            <person name="Choi C."/>
            <person name="Cichocki N."/>
            <person name="Clum A."/>
            <person name="Copeland A."/>
            <person name="Hainaut M."/>
            <person name="Haridas S."/>
            <person name="Labutti K."/>
            <person name="Lindquist E."/>
            <person name="Lipzen A."/>
            <person name="Khouja H.-R."/>
            <person name="Murat C."/>
            <person name="Ohm R."/>
            <person name="Olson A."/>
            <person name="Spatafora J."/>
            <person name="Veneault-Fourrey C."/>
            <person name="Henrissat B."/>
            <person name="Grigoriev I."/>
            <person name="Martin F."/>
            <person name="Perotto S."/>
        </authorList>
    </citation>
    <scope>NUCLEOTIDE SEQUENCE [LARGE SCALE GENOMIC DNA]</scope>
    <source>
        <strain evidence="2 3">F</strain>
    </source>
</reference>
<name>A0A2J6RJR1_HYAVF</name>
<protein>
    <submittedName>
        <fullName evidence="2">Uncharacterized protein</fullName>
    </submittedName>
</protein>
<sequence>MPLKKNEKKKPRRAKEKDIHNTRSAISKRKWAEKKQKMGENWGKMSAEEKREWARGVEEKVRKERGKGIGVLGRRVGGGGAVAGDGDGFAGGSGGAGSGLGFGGEGEEEAEEEEEEEDEDEDEVWWKGEDDEDEDGGAGAGAAGGSNANIDPRLLTCAYPDVTGQV</sequence>
<dbReference type="EMBL" id="KZ613947">
    <property type="protein sequence ID" value="PMD38731.1"/>
    <property type="molecule type" value="Genomic_DNA"/>
</dbReference>
<dbReference type="Proteomes" id="UP000235786">
    <property type="component" value="Unassembled WGS sequence"/>
</dbReference>
<keyword evidence="3" id="KW-1185">Reference proteome</keyword>
<evidence type="ECO:0000313" key="3">
    <source>
        <dbReference type="Proteomes" id="UP000235786"/>
    </source>
</evidence>
<feature type="compositionally biased region" description="Basic residues" evidence="1">
    <location>
        <begin position="1"/>
        <end position="14"/>
    </location>
</feature>